<dbReference type="KEGG" id="ngg:RG540_CH43780"/>
<comment type="similarity">
    <text evidence="1 4">Belongs to the phosphopentomutase family.</text>
</comment>
<dbReference type="InterPro" id="IPR010045">
    <property type="entry name" value="DeoB"/>
</dbReference>
<dbReference type="GO" id="GO:0006015">
    <property type="term" value="P:5-phosphoribose 1-diphosphate biosynthetic process"/>
    <property type="evidence" value="ECO:0007669"/>
    <property type="project" value="UniProtKB-UniPathway"/>
</dbReference>
<feature type="binding site" evidence="4">
    <location>
        <position position="347"/>
    </location>
    <ligand>
        <name>Mn(2+)</name>
        <dbReference type="ChEBI" id="CHEBI:29035"/>
        <label>1</label>
    </ligand>
</feature>
<feature type="binding site" evidence="4">
    <location>
        <position position="346"/>
    </location>
    <ligand>
        <name>Mn(2+)</name>
        <dbReference type="ChEBI" id="CHEBI:29035"/>
        <label>1</label>
    </ligand>
</feature>
<comment type="catalytic activity">
    <reaction evidence="4">
        <text>2-deoxy-alpha-D-ribose 1-phosphate = 2-deoxy-D-ribose 5-phosphate</text>
        <dbReference type="Rhea" id="RHEA:27658"/>
        <dbReference type="ChEBI" id="CHEBI:57259"/>
        <dbReference type="ChEBI" id="CHEBI:62877"/>
        <dbReference type="EC" id="5.4.2.7"/>
    </reaction>
</comment>
<dbReference type="PANTHER" id="PTHR21110:SF0">
    <property type="entry name" value="PHOSPHOPENTOMUTASE"/>
    <property type="match status" value="1"/>
</dbReference>
<dbReference type="InterPro" id="IPR017850">
    <property type="entry name" value="Alkaline_phosphatase_core_sf"/>
</dbReference>
<reference evidence="8" key="1">
    <citation type="journal article" date="2014" name="BMC Genomics">
        <title>Genome sequencing of two Neorhizobium galegae strains reveals a noeT gene responsible for the unusual acetylation of the nodulation factors.</title>
        <authorList>
            <person name="Osterman J."/>
            <person name="Marsh J."/>
            <person name="Laine P.K."/>
            <person name="Zeng Z."/>
            <person name="Alatalo E."/>
            <person name="Sullivan J.T."/>
            <person name="Young J.P."/>
            <person name="Thomas-Oates J."/>
            <person name="Paulin L."/>
            <person name="Lindstrom K."/>
        </authorList>
    </citation>
    <scope>NUCLEOTIDE SEQUENCE [LARGE SCALE GENOMIC DNA]</scope>
    <source>
        <strain evidence="8">HAMBI 540</strain>
    </source>
</reference>
<protein>
    <recommendedName>
        <fullName evidence="4 5">Phosphopentomutase</fullName>
        <ecNumber evidence="4 5">5.4.2.7</ecNumber>
    </recommendedName>
    <alternativeName>
        <fullName evidence="4">Phosphodeoxyribomutase</fullName>
    </alternativeName>
</protein>
<feature type="binding site" evidence="4">
    <location>
        <position position="310"/>
    </location>
    <ligand>
        <name>Mn(2+)</name>
        <dbReference type="ChEBI" id="CHEBI:29035"/>
        <label>2</label>
    </ligand>
</feature>
<dbReference type="PIRSF" id="PIRSF001491">
    <property type="entry name" value="Ppentomutase"/>
    <property type="match status" value="1"/>
</dbReference>
<dbReference type="RefSeq" id="WP_038592347.1">
    <property type="nucleotide sequence ID" value="NZ_HG938353.1"/>
</dbReference>
<feature type="binding site" evidence="4">
    <location>
        <position position="358"/>
    </location>
    <ligand>
        <name>Mn(2+)</name>
        <dbReference type="ChEBI" id="CHEBI:29035"/>
        <label>2</label>
    </ligand>
</feature>
<feature type="binding site" evidence="4">
    <location>
        <position position="10"/>
    </location>
    <ligand>
        <name>Mn(2+)</name>
        <dbReference type="ChEBI" id="CHEBI:29035"/>
        <label>1</label>
    </ligand>
</feature>
<keyword evidence="8" id="KW-1185">Reference proteome</keyword>
<dbReference type="OrthoDB" id="9769930at2"/>
<dbReference type="InterPro" id="IPR024052">
    <property type="entry name" value="Phosphopentomutase_DeoB_cap_sf"/>
</dbReference>
<comment type="function">
    <text evidence="4">Isomerase that catalyzes the conversion of deoxy-ribose 1-phosphate (dRib-1-P) and ribose 1-phosphate (Rib-1-P) to deoxy-ribose 5-phosphate (dRib-5-P) and ribose 5-phosphate (Rib-5-P), respectively.</text>
</comment>
<dbReference type="SUPFAM" id="SSF143856">
    <property type="entry name" value="DeoB insert domain-like"/>
    <property type="match status" value="1"/>
</dbReference>
<keyword evidence="4" id="KW-0413">Isomerase</keyword>
<feature type="domain" description="Metalloenzyme" evidence="6">
    <location>
        <begin position="3"/>
        <end position="396"/>
    </location>
</feature>
<dbReference type="InterPro" id="IPR006124">
    <property type="entry name" value="Metalloenzyme"/>
</dbReference>
<keyword evidence="3 4" id="KW-0464">Manganese</keyword>
<comment type="subcellular location">
    <subcellularLocation>
        <location evidence="4">Cytoplasm</location>
    </subcellularLocation>
</comment>
<dbReference type="GO" id="GO:0030145">
    <property type="term" value="F:manganese ion binding"/>
    <property type="evidence" value="ECO:0007669"/>
    <property type="project" value="UniProtKB-UniRule"/>
</dbReference>
<evidence type="ECO:0000259" key="6">
    <source>
        <dbReference type="Pfam" id="PF01676"/>
    </source>
</evidence>
<evidence type="ECO:0000256" key="2">
    <source>
        <dbReference type="ARBA" id="ARBA00022723"/>
    </source>
</evidence>
<dbReference type="GO" id="GO:0005829">
    <property type="term" value="C:cytosol"/>
    <property type="evidence" value="ECO:0007669"/>
    <property type="project" value="TreeGrafter"/>
</dbReference>
<dbReference type="AlphaFoldDB" id="A0A068SXD0"/>
<dbReference type="EC" id="5.4.2.7" evidence="4 5"/>
<accession>A0A068SXD0</accession>
<dbReference type="Gene3D" id="3.40.720.10">
    <property type="entry name" value="Alkaline Phosphatase, subunit A"/>
    <property type="match status" value="1"/>
</dbReference>
<dbReference type="SUPFAM" id="SSF53649">
    <property type="entry name" value="Alkaline phosphatase-like"/>
    <property type="match status" value="1"/>
</dbReference>
<dbReference type="PANTHER" id="PTHR21110">
    <property type="entry name" value="PHOSPHOPENTOMUTASE"/>
    <property type="match status" value="1"/>
</dbReference>
<dbReference type="GO" id="GO:0006018">
    <property type="term" value="P:2-deoxyribose 1-phosphate catabolic process"/>
    <property type="evidence" value="ECO:0007669"/>
    <property type="project" value="UniProtKB-UniRule"/>
</dbReference>
<dbReference type="GO" id="GO:0000287">
    <property type="term" value="F:magnesium ion binding"/>
    <property type="evidence" value="ECO:0007669"/>
    <property type="project" value="UniProtKB-UniRule"/>
</dbReference>
<gene>
    <name evidence="4" type="primary">deoB</name>
    <name evidence="7" type="ORF">RG540_CH43780</name>
</gene>
<dbReference type="EMBL" id="HG938353">
    <property type="protein sequence ID" value="CDN50519.1"/>
    <property type="molecule type" value="Genomic_DNA"/>
</dbReference>
<dbReference type="eggNOG" id="COG1015">
    <property type="taxonomic scope" value="Bacteria"/>
</dbReference>
<comment type="catalytic activity">
    <reaction evidence="4">
        <text>alpha-D-ribose 1-phosphate = D-ribose 5-phosphate</text>
        <dbReference type="Rhea" id="RHEA:18793"/>
        <dbReference type="ChEBI" id="CHEBI:57720"/>
        <dbReference type="ChEBI" id="CHEBI:78346"/>
        <dbReference type="EC" id="5.4.2.7"/>
    </reaction>
</comment>
<dbReference type="PATRIC" id="fig|1028800.3.peg.4434"/>
<evidence type="ECO:0000256" key="4">
    <source>
        <dbReference type="HAMAP-Rule" id="MF_00740"/>
    </source>
</evidence>
<name>A0A068SXD0_NEOGA</name>
<dbReference type="GO" id="GO:0008973">
    <property type="term" value="F:phosphopentomutase activity"/>
    <property type="evidence" value="ECO:0007669"/>
    <property type="project" value="UniProtKB-UniRule"/>
</dbReference>
<dbReference type="CDD" id="cd16009">
    <property type="entry name" value="PPM"/>
    <property type="match status" value="1"/>
</dbReference>
<comment type="cofactor">
    <cofactor evidence="4">
        <name>Mn(2+)</name>
        <dbReference type="ChEBI" id="CHEBI:29035"/>
    </cofactor>
    <text evidence="4">Binds 2 manganese ions.</text>
</comment>
<organism evidence="7 8">
    <name type="scientific">Neorhizobium galegae bv. orientalis str. HAMBI 540</name>
    <dbReference type="NCBI Taxonomy" id="1028800"/>
    <lineage>
        <taxon>Bacteria</taxon>
        <taxon>Pseudomonadati</taxon>
        <taxon>Pseudomonadota</taxon>
        <taxon>Alphaproteobacteria</taxon>
        <taxon>Hyphomicrobiales</taxon>
        <taxon>Rhizobiaceae</taxon>
        <taxon>Rhizobium/Agrobacterium group</taxon>
        <taxon>Neorhizobium</taxon>
    </lineage>
</organism>
<dbReference type="Pfam" id="PF01676">
    <property type="entry name" value="Metalloenzyme"/>
    <property type="match status" value="1"/>
</dbReference>
<feature type="binding site" evidence="4">
    <location>
        <position position="305"/>
    </location>
    <ligand>
        <name>Mn(2+)</name>
        <dbReference type="ChEBI" id="CHEBI:29035"/>
        <label>2</label>
    </ligand>
</feature>
<evidence type="ECO:0000256" key="3">
    <source>
        <dbReference type="ARBA" id="ARBA00023211"/>
    </source>
</evidence>
<dbReference type="HAMAP" id="MF_00740">
    <property type="entry name" value="Phosphopentomut"/>
    <property type="match status" value="1"/>
</dbReference>
<proteinExistence type="inferred from homology"/>
<dbReference type="Gene3D" id="3.30.70.1250">
    <property type="entry name" value="Phosphopentomutase"/>
    <property type="match status" value="1"/>
</dbReference>
<dbReference type="Proteomes" id="UP000028181">
    <property type="component" value="Chromosome I"/>
</dbReference>
<comment type="pathway">
    <text evidence="4">Carbohydrate degradation; 2-deoxy-D-ribose 1-phosphate degradation; D-glyceraldehyde 3-phosphate and acetaldehyde from 2-deoxy-alpha-D-ribose 1-phosphate: step 1/2.</text>
</comment>
<dbReference type="HOGENOM" id="CLU_053861_0_0_5"/>
<dbReference type="UniPathway" id="UPA00087">
    <property type="reaction ID" value="UER00173"/>
</dbReference>
<evidence type="ECO:0000256" key="5">
    <source>
        <dbReference type="NCBIfam" id="TIGR01696"/>
    </source>
</evidence>
<dbReference type="NCBIfam" id="TIGR01696">
    <property type="entry name" value="deoB"/>
    <property type="match status" value="1"/>
</dbReference>
<dbReference type="GeneID" id="24257865"/>
<sequence>MARAFLFVLDSFGVGGAPDADEYGDLGSNTLGHIAQFCAAGVGDRAGLREGPLHLPNMSSLGLLEVAKLASGDYPVGMPMPERIFGLHGAANEISRGKDTPSGHWEIAGTPVMFDWGYFPTEGEAFSPELVDAVCREGDISGVLGNCHASGTEIIARLGEEHIRTGKPICYTSTDSVFQIAAHETHFGLDRLLKLCETVRVLLDPMNIGRVIARPFVGETATTFQRTGNRRDFSVPPPEPTLLDRLIRGGRSVHAIGKIGDIFAHQGVSRVIKADGNAALMEATLAAMDEATVGDLVFTNFVDFDMLYGHRRDVPGYAAALEAFDRALPDVHRRLKPGDLVILTADHGCDPTWRGTDHTRERVPVMAFGPGIRSRSIGIRSTYSDIAETIAAHLSIPLGPNGWSFL</sequence>
<dbReference type="GO" id="GO:0043094">
    <property type="term" value="P:metabolic compound salvage"/>
    <property type="evidence" value="ECO:0007669"/>
    <property type="project" value="UniProtKB-UniRule"/>
</dbReference>
<evidence type="ECO:0000256" key="1">
    <source>
        <dbReference type="ARBA" id="ARBA00010373"/>
    </source>
</evidence>
<dbReference type="NCBIfam" id="NF003766">
    <property type="entry name" value="PRK05362.1"/>
    <property type="match status" value="1"/>
</dbReference>
<keyword evidence="2 4" id="KW-0479">Metal-binding</keyword>
<evidence type="ECO:0000313" key="7">
    <source>
        <dbReference type="EMBL" id="CDN50519.1"/>
    </source>
</evidence>
<dbReference type="GO" id="GO:0009117">
    <property type="term" value="P:nucleotide metabolic process"/>
    <property type="evidence" value="ECO:0007669"/>
    <property type="project" value="UniProtKB-UniRule"/>
</dbReference>
<evidence type="ECO:0000313" key="8">
    <source>
        <dbReference type="Proteomes" id="UP000028181"/>
    </source>
</evidence>
<keyword evidence="4" id="KW-0963">Cytoplasm</keyword>